<dbReference type="InterPro" id="IPR024964">
    <property type="entry name" value="CTLH/CRA"/>
</dbReference>
<dbReference type="Pfam" id="PF10607">
    <property type="entry name" value="CTLH"/>
    <property type="match status" value="1"/>
</dbReference>
<dbReference type="EMBL" id="LGAV01000011">
    <property type="protein sequence ID" value="KOS12557.1"/>
    <property type="molecule type" value="Genomic_DNA"/>
</dbReference>
<comment type="caution">
    <text evidence="2">The sequence shown here is derived from an EMBL/GenBank/DDBJ whole genome shotgun (WGS) entry which is preliminary data.</text>
</comment>
<keyword evidence="3" id="KW-1185">Reference proteome</keyword>
<proteinExistence type="predicted"/>
<dbReference type="VEuPathDB" id="FungiDB:Malapachy_2842"/>
<dbReference type="SMART" id="SM00757">
    <property type="entry name" value="CRA"/>
    <property type="match status" value="1"/>
</dbReference>
<evidence type="ECO:0000313" key="3">
    <source>
        <dbReference type="Proteomes" id="UP000037751"/>
    </source>
</evidence>
<dbReference type="Proteomes" id="UP000037751">
    <property type="component" value="Unassembled WGS sequence"/>
</dbReference>
<evidence type="ECO:0000259" key="1">
    <source>
        <dbReference type="SMART" id="SM00757"/>
    </source>
</evidence>
<organism evidence="2 3">
    <name type="scientific">Malassezia pachydermatis</name>
    <dbReference type="NCBI Taxonomy" id="77020"/>
    <lineage>
        <taxon>Eukaryota</taxon>
        <taxon>Fungi</taxon>
        <taxon>Dikarya</taxon>
        <taxon>Basidiomycota</taxon>
        <taxon>Ustilaginomycotina</taxon>
        <taxon>Malasseziomycetes</taxon>
        <taxon>Malasseziales</taxon>
        <taxon>Malasseziaceae</taxon>
        <taxon>Malassezia</taxon>
    </lineage>
</organism>
<name>A0A0M8MLK3_9BASI</name>
<reference evidence="2 3" key="1">
    <citation type="submission" date="2015-07" db="EMBL/GenBank/DDBJ databases">
        <title>Draft Genome Sequence of Malassezia furfur CBS1878 and Malassezia pachydermatis CBS1879.</title>
        <authorList>
            <person name="Triana S."/>
            <person name="Ohm R."/>
            <person name="Gonzalez A."/>
            <person name="DeCock H."/>
            <person name="Restrepo S."/>
            <person name="Celis A."/>
        </authorList>
    </citation>
    <scope>NUCLEOTIDE SEQUENCE [LARGE SCALE GENOMIC DNA]</scope>
    <source>
        <strain evidence="2 3">CBS 1879</strain>
    </source>
</reference>
<protein>
    <recommendedName>
        <fullName evidence="1">CRA domain-containing protein</fullName>
    </recommendedName>
</protein>
<dbReference type="GeneID" id="28729204"/>
<dbReference type="STRING" id="77020.A0A0M8MLK3"/>
<sequence length="270" mass="29586">MSAVPTRVVLDYLLHHGYLATAAALADDTQGTIDVPRMDATASDRVRQRAAIYRSIEQGQIERAYALCQSHFPTVLADDTPSTSTPPASSTVTYTLDPSLLSLNMQLQQLVEYLRSLYTCEDADDEPLETAVRWADTLRTRIDALPPDAHAAYATELEQLMGLFAYRCLDDVPETLAPALHLSRRSALAQQVNSAILQAEGTLPTSLLSRVTRQAACTWDHLHDRAVVIPRDHPSVALIGPTRCTSVADGVIPPPLDWLTQPSSMAFDRP</sequence>
<feature type="domain" description="CRA" evidence="1">
    <location>
        <begin position="126"/>
        <end position="228"/>
    </location>
</feature>
<dbReference type="RefSeq" id="XP_017990189.1">
    <property type="nucleotide sequence ID" value="XM_018137328.1"/>
</dbReference>
<dbReference type="OrthoDB" id="8048523at2759"/>
<dbReference type="AlphaFoldDB" id="A0A0M8MLK3"/>
<dbReference type="InterPro" id="IPR006594">
    <property type="entry name" value="LisH"/>
</dbReference>
<dbReference type="InterPro" id="IPR013144">
    <property type="entry name" value="CRA_dom"/>
</dbReference>
<gene>
    <name evidence="2" type="ORF">Malapachy_2842</name>
</gene>
<dbReference type="PROSITE" id="PS50896">
    <property type="entry name" value="LISH"/>
    <property type="match status" value="1"/>
</dbReference>
<accession>A0A0M8MLK3</accession>
<evidence type="ECO:0000313" key="2">
    <source>
        <dbReference type="EMBL" id="KOS12557.1"/>
    </source>
</evidence>